<name>A0A699KT07_TANCI</name>
<evidence type="ECO:0000313" key="2">
    <source>
        <dbReference type="EMBL" id="GFB08058.1"/>
    </source>
</evidence>
<proteinExistence type="predicted"/>
<accession>A0A699KT07</accession>
<keyword evidence="2" id="KW-0436">Ligase</keyword>
<organism evidence="2">
    <name type="scientific">Tanacetum cinerariifolium</name>
    <name type="common">Dalmatian daisy</name>
    <name type="synonym">Chrysanthemum cinerariifolium</name>
    <dbReference type="NCBI Taxonomy" id="118510"/>
    <lineage>
        <taxon>Eukaryota</taxon>
        <taxon>Viridiplantae</taxon>
        <taxon>Streptophyta</taxon>
        <taxon>Embryophyta</taxon>
        <taxon>Tracheophyta</taxon>
        <taxon>Spermatophyta</taxon>
        <taxon>Magnoliopsida</taxon>
        <taxon>eudicotyledons</taxon>
        <taxon>Gunneridae</taxon>
        <taxon>Pentapetalae</taxon>
        <taxon>asterids</taxon>
        <taxon>campanulids</taxon>
        <taxon>Asterales</taxon>
        <taxon>Asteraceae</taxon>
        <taxon>Asteroideae</taxon>
        <taxon>Anthemideae</taxon>
        <taxon>Anthemidinae</taxon>
        <taxon>Tanacetum</taxon>
    </lineage>
</organism>
<sequence>ATVAGGAEDSHALTALSLKLDRVKRLEGLLQQRKRRLVLSDYEGDEAAIEEQEIDLDALHKLANMSLGGDSTVEAAYTIYKASHDAHAFSAAGHDAAAVPDDTTMPFRYTLPAGEGIPAAPTTIPTGNTPIPAGRSMDPADQAAADAPTILTAVDKGKAPMVDDSLPADLLSEQERILKNLYDSQLGEELAKKLHAEQEAEFARQQEELAQKAQAERVVSPVEHCAGLSDQRRRELDAAQLIYTEADWLELMAKIATNSALSKQLLGDDVNEENINERLGILLMRKRRELAEQSQVKPMTKTQQRDYMRDFVKNQSASVYNQGWTMKQVPASVSPGPSVPAAVSVPADAVVHSDESHLDDPPTASEHVSTEPTVDVSTPSSSRIRRKHLSKKRVTLIVDIADAALIKFDSASDSDDDPLPYALYAGWGMVPSPLGFIHAYYDMEGHTKHFTSLHELLHIVDKNDLRRLLGTSLDDEGAYDFWRNQDSWRIRSWRLYPCAQVYVLETVDRRVIHMFVDVSYPLSIATLQRMLKHGLEVPKLLVGGDLTMAEQLVSFIKAALLTAQTTA</sequence>
<dbReference type="GO" id="GO:0004812">
    <property type="term" value="F:aminoacyl-tRNA ligase activity"/>
    <property type="evidence" value="ECO:0007669"/>
    <property type="project" value="UniProtKB-KW"/>
</dbReference>
<reference evidence="2" key="1">
    <citation type="journal article" date="2019" name="Sci. Rep.">
        <title>Draft genome of Tanacetum cinerariifolium, the natural source of mosquito coil.</title>
        <authorList>
            <person name="Yamashiro T."/>
            <person name="Shiraishi A."/>
            <person name="Satake H."/>
            <person name="Nakayama K."/>
        </authorList>
    </citation>
    <scope>NUCLEOTIDE SEQUENCE</scope>
</reference>
<gene>
    <name evidence="2" type="ORF">Tci_680029</name>
</gene>
<keyword evidence="2" id="KW-0030">Aminoacyl-tRNA synthetase</keyword>
<feature type="region of interest" description="Disordered" evidence="1">
    <location>
        <begin position="353"/>
        <end position="385"/>
    </location>
</feature>
<dbReference type="AlphaFoldDB" id="A0A699KT07"/>
<evidence type="ECO:0000256" key="1">
    <source>
        <dbReference type="SAM" id="MobiDB-lite"/>
    </source>
</evidence>
<comment type="caution">
    <text evidence="2">The sequence shown here is derived from an EMBL/GenBank/DDBJ whole genome shotgun (WGS) entry which is preliminary data.</text>
</comment>
<feature type="non-terminal residue" evidence="2">
    <location>
        <position position="1"/>
    </location>
</feature>
<feature type="compositionally biased region" description="Polar residues" evidence="1">
    <location>
        <begin position="366"/>
        <end position="382"/>
    </location>
</feature>
<protein>
    <submittedName>
        <fullName evidence="2">Aminoacyl-tRNA synthetase, class 1a, anticodon-binding</fullName>
    </submittedName>
</protein>
<dbReference type="EMBL" id="BKCJ010547801">
    <property type="protein sequence ID" value="GFB08058.1"/>
    <property type="molecule type" value="Genomic_DNA"/>
</dbReference>